<evidence type="ECO:0000256" key="6">
    <source>
        <dbReference type="ARBA" id="ARBA00023145"/>
    </source>
</evidence>
<evidence type="ECO:0000256" key="7">
    <source>
        <dbReference type="ARBA" id="ARBA00023315"/>
    </source>
</evidence>
<evidence type="ECO:0000256" key="9">
    <source>
        <dbReference type="PIRSR" id="PIRSR600101-1"/>
    </source>
</evidence>
<feature type="binding site" evidence="10">
    <location>
        <position position="475"/>
    </location>
    <ligand>
        <name>L-glutamate</name>
        <dbReference type="ChEBI" id="CHEBI:29985"/>
    </ligand>
</feature>
<dbReference type="InterPro" id="IPR051792">
    <property type="entry name" value="GGT_bact"/>
</dbReference>
<dbReference type="OrthoDB" id="9781342at2"/>
<dbReference type="Pfam" id="PF01019">
    <property type="entry name" value="G_glu_transpept"/>
    <property type="match status" value="1"/>
</dbReference>
<evidence type="ECO:0000256" key="8">
    <source>
        <dbReference type="ARBA" id="ARBA00047417"/>
    </source>
</evidence>
<dbReference type="InterPro" id="IPR055262">
    <property type="entry name" value="GGT_CS"/>
</dbReference>
<dbReference type="PROSITE" id="PS00462">
    <property type="entry name" value="G_GLU_TRANSPEPTIDASE"/>
    <property type="match status" value="1"/>
</dbReference>
<evidence type="ECO:0000256" key="1">
    <source>
        <dbReference type="ARBA" id="ARBA00001049"/>
    </source>
</evidence>
<dbReference type="RefSeq" id="WP_090624162.1">
    <property type="nucleotide sequence ID" value="NZ_FOQO01000001.1"/>
</dbReference>
<evidence type="ECO:0000313" key="12">
    <source>
        <dbReference type="EMBL" id="SFH91318.1"/>
    </source>
</evidence>
<reference evidence="12 13" key="1">
    <citation type="submission" date="2016-10" db="EMBL/GenBank/DDBJ databases">
        <authorList>
            <person name="de Groot N.N."/>
        </authorList>
    </citation>
    <scope>NUCLEOTIDE SEQUENCE [LARGE SCALE GENOMIC DNA]</scope>
    <source>
        <strain evidence="12 13">RK1</strain>
    </source>
</reference>
<comment type="pathway">
    <text evidence="11">Sulfur metabolism; glutathione metabolism.</text>
</comment>
<comment type="catalytic activity">
    <reaction evidence="8 11">
        <text>an N-terminal (5-L-glutamyl)-[peptide] + an alpha-amino acid = 5-L-glutamyl amino acid + an N-terminal L-alpha-aminoacyl-[peptide]</text>
        <dbReference type="Rhea" id="RHEA:23904"/>
        <dbReference type="Rhea" id="RHEA-COMP:9780"/>
        <dbReference type="Rhea" id="RHEA-COMP:9795"/>
        <dbReference type="ChEBI" id="CHEBI:77644"/>
        <dbReference type="ChEBI" id="CHEBI:78597"/>
        <dbReference type="ChEBI" id="CHEBI:78599"/>
        <dbReference type="ChEBI" id="CHEBI:78608"/>
        <dbReference type="EC" id="2.3.2.2"/>
    </reaction>
</comment>
<keyword evidence="6 11" id="KW-0865">Zymogen</keyword>
<feature type="binding site" evidence="10">
    <location>
        <begin position="400"/>
        <end position="402"/>
    </location>
    <ligand>
        <name>L-glutamate</name>
        <dbReference type="ChEBI" id="CHEBI:29985"/>
    </ligand>
</feature>
<dbReference type="PANTHER" id="PTHR43199:SF1">
    <property type="entry name" value="GLUTATHIONE HYDROLASE PROENZYME"/>
    <property type="match status" value="1"/>
</dbReference>
<keyword evidence="5 11" id="KW-0378">Hydrolase</keyword>
<dbReference type="SUPFAM" id="SSF56235">
    <property type="entry name" value="N-terminal nucleophile aminohydrolases (Ntn hydrolases)"/>
    <property type="match status" value="1"/>
</dbReference>
<dbReference type="GO" id="GO:0103068">
    <property type="term" value="F:leukotriene C4 gamma-glutamyl transferase activity"/>
    <property type="evidence" value="ECO:0007669"/>
    <property type="project" value="UniProtKB-EC"/>
</dbReference>
<dbReference type="EC" id="3.4.19.13" evidence="11"/>
<comment type="PTM">
    <text evidence="11">Cleaved by autocatalysis into a large and a small subunit.</text>
</comment>
<comment type="catalytic activity">
    <reaction evidence="1 11">
        <text>an S-substituted glutathione + H2O = an S-substituted L-cysteinylglycine + L-glutamate</text>
        <dbReference type="Rhea" id="RHEA:59468"/>
        <dbReference type="ChEBI" id="CHEBI:15377"/>
        <dbReference type="ChEBI" id="CHEBI:29985"/>
        <dbReference type="ChEBI" id="CHEBI:90779"/>
        <dbReference type="ChEBI" id="CHEBI:143103"/>
        <dbReference type="EC" id="3.4.19.13"/>
    </reaction>
</comment>
<dbReference type="InterPro" id="IPR029055">
    <property type="entry name" value="Ntn_hydrolases_N"/>
</dbReference>
<dbReference type="EC" id="2.3.2.2" evidence="11"/>
<comment type="subunit">
    <text evidence="11">This enzyme consists of two polypeptide chains, which are synthesized in precursor form from a single polypeptide.</text>
</comment>
<organism evidence="12 13">
    <name type="scientific">Parapedobacter indicus</name>
    <dbReference type="NCBI Taxonomy" id="1477437"/>
    <lineage>
        <taxon>Bacteria</taxon>
        <taxon>Pseudomonadati</taxon>
        <taxon>Bacteroidota</taxon>
        <taxon>Sphingobacteriia</taxon>
        <taxon>Sphingobacteriales</taxon>
        <taxon>Sphingobacteriaceae</taxon>
        <taxon>Parapedobacter</taxon>
    </lineage>
</organism>
<name>A0A1I3DXK1_9SPHI</name>
<dbReference type="Gene3D" id="1.10.246.130">
    <property type="match status" value="1"/>
</dbReference>
<dbReference type="UniPathway" id="UPA00204"/>
<gene>
    <name evidence="12" type="ORF">SAMN05444682_101674</name>
</gene>
<dbReference type="NCBIfam" id="TIGR00066">
    <property type="entry name" value="g_glut_trans"/>
    <property type="match status" value="1"/>
</dbReference>
<evidence type="ECO:0000256" key="4">
    <source>
        <dbReference type="ARBA" id="ARBA00022679"/>
    </source>
</evidence>
<dbReference type="InterPro" id="IPR043138">
    <property type="entry name" value="GGT_lsub"/>
</dbReference>
<accession>A0A1I3DXK1</accession>
<dbReference type="InterPro" id="IPR043137">
    <property type="entry name" value="GGT_ssub_C"/>
</dbReference>
<comment type="similarity">
    <text evidence="3 11">Belongs to the gamma-glutamyltransferase family.</text>
</comment>
<keyword evidence="4 11" id="KW-0808">Transferase</keyword>
<dbReference type="GO" id="GO:0036374">
    <property type="term" value="F:glutathione hydrolase activity"/>
    <property type="evidence" value="ECO:0007669"/>
    <property type="project" value="UniProtKB-UniRule"/>
</dbReference>
<dbReference type="Proteomes" id="UP000198670">
    <property type="component" value="Unassembled WGS sequence"/>
</dbReference>
<evidence type="ECO:0000256" key="11">
    <source>
        <dbReference type="RuleBase" id="RU368036"/>
    </source>
</evidence>
<feature type="binding site" evidence="10">
    <location>
        <position position="424"/>
    </location>
    <ligand>
        <name>L-glutamate</name>
        <dbReference type="ChEBI" id="CHEBI:29985"/>
    </ligand>
</feature>
<keyword evidence="11" id="KW-0317">Glutathione biosynthesis</keyword>
<proteinExistence type="inferred from homology"/>
<dbReference type="GO" id="GO:0006750">
    <property type="term" value="P:glutathione biosynthetic process"/>
    <property type="evidence" value="ECO:0007669"/>
    <property type="project" value="UniProtKB-KW"/>
</dbReference>
<protein>
    <recommendedName>
        <fullName evidence="11">Glutathione hydrolase proenzyme</fullName>
        <ecNumber evidence="11">2.3.2.2</ecNumber>
        <ecNumber evidence="11">3.4.19.13</ecNumber>
    </recommendedName>
    <component>
        <recommendedName>
            <fullName evidence="11">Glutathione hydrolase large chain</fullName>
        </recommendedName>
    </component>
    <component>
        <recommendedName>
            <fullName evidence="11">Glutathione hydrolase small chain</fullName>
        </recommendedName>
    </component>
</protein>
<dbReference type="Gene3D" id="3.60.20.40">
    <property type="match status" value="1"/>
</dbReference>
<feature type="binding site" evidence="10">
    <location>
        <begin position="453"/>
        <end position="454"/>
    </location>
    <ligand>
        <name>L-glutamate</name>
        <dbReference type="ChEBI" id="CHEBI:29985"/>
    </ligand>
</feature>
<dbReference type="InterPro" id="IPR000101">
    <property type="entry name" value="GGT_peptidase"/>
</dbReference>
<evidence type="ECO:0000256" key="5">
    <source>
        <dbReference type="ARBA" id="ARBA00022801"/>
    </source>
</evidence>
<dbReference type="PRINTS" id="PR01210">
    <property type="entry name" value="GGTRANSPTASE"/>
</dbReference>
<evidence type="ECO:0000256" key="2">
    <source>
        <dbReference type="ARBA" id="ARBA00001089"/>
    </source>
</evidence>
<feature type="binding site" evidence="10">
    <location>
        <position position="107"/>
    </location>
    <ligand>
        <name>L-glutamate</name>
        <dbReference type="ChEBI" id="CHEBI:29985"/>
    </ligand>
</feature>
<evidence type="ECO:0000313" key="13">
    <source>
        <dbReference type="Proteomes" id="UP000198670"/>
    </source>
</evidence>
<evidence type="ECO:0000256" key="10">
    <source>
        <dbReference type="PIRSR" id="PIRSR600101-2"/>
    </source>
</evidence>
<sequence>METSCLHAINRRWFSYLLAFLVVSGISCDSIKQTSRRSYCNGLVVSAHPEASAVGLQILQEGGNAIDAAVAVQFALAVVYPNAGNIGGGGFMVYRSAEGDFAALDFREAAPGAATKDMYLDAEGNPVTELSLRGQLASGVPGSVDGMVKAHEKYGKLEWPMLLQPAIELAQRGFLITEMQATELNGRKESFRKYNPKGTAFLRDAKWAAGDTLIQLELAHTLSLISQQGRAGFYEGETADRIVREMERGNGIIDHEDLKNYEAKWREPVSSAYRGYRIVSMPPPSSGGIALISLLKSVEAYPLSEWGFQQDSTMRVMIEAERRVYADRATHLGDPDFYKVPQSRLIDSSYNAERMRNINFKYASFSSDIFAGSLPNDECEETTHFSIVDQQGNAVSITTTLNGSYGSQVVVSGAGFLLNNEMDDFSVKPGTPNMYGLVGGSANAIEPGKRMLSSMTPTIVEKDGKLFMVVGTPGGSTIITSVFQTILNVVDFEMGMQEAVTAPRFHHQWLPDEVALEKEAVTQPIRYSLSTTGYKLIDRNSIGRVDAILVLPDGSLSGGADPRGDDKAMGY</sequence>
<evidence type="ECO:0000256" key="3">
    <source>
        <dbReference type="ARBA" id="ARBA00009381"/>
    </source>
</evidence>
<keyword evidence="13" id="KW-1185">Reference proteome</keyword>
<dbReference type="GO" id="GO:0006751">
    <property type="term" value="P:glutathione catabolic process"/>
    <property type="evidence" value="ECO:0007669"/>
    <property type="project" value="UniProtKB-UniRule"/>
</dbReference>
<dbReference type="EMBL" id="FOQO01000001">
    <property type="protein sequence ID" value="SFH91318.1"/>
    <property type="molecule type" value="Genomic_DNA"/>
</dbReference>
<feature type="active site" description="Nucleophile" evidence="9">
    <location>
        <position position="382"/>
    </location>
</feature>
<dbReference type="STRING" id="1477437.SAMN05444682_101674"/>
<dbReference type="AlphaFoldDB" id="A0A1I3DXK1"/>
<keyword evidence="7 11" id="KW-0012">Acyltransferase</keyword>
<dbReference type="PANTHER" id="PTHR43199">
    <property type="entry name" value="GLUTATHIONE HYDROLASE"/>
    <property type="match status" value="1"/>
</dbReference>
<comment type="catalytic activity">
    <reaction evidence="2 11">
        <text>glutathione + H2O = L-cysteinylglycine + L-glutamate</text>
        <dbReference type="Rhea" id="RHEA:28807"/>
        <dbReference type="ChEBI" id="CHEBI:15377"/>
        <dbReference type="ChEBI" id="CHEBI:29985"/>
        <dbReference type="ChEBI" id="CHEBI:57925"/>
        <dbReference type="ChEBI" id="CHEBI:61694"/>
        <dbReference type="EC" id="3.4.19.13"/>
    </reaction>
</comment>